<dbReference type="GO" id="GO:0050660">
    <property type="term" value="F:flavin adenine dinucleotide binding"/>
    <property type="evidence" value="ECO:0007669"/>
    <property type="project" value="InterPro"/>
</dbReference>
<evidence type="ECO:0000256" key="1">
    <source>
        <dbReference type="SAM" id="MobiDB-lite"/>
    </source>
</evidence>
<dbReference type="SUPFAM" id="SSF56645">
    <property type="entry name" value="Acyl-CoA dehydrogenase NM domain-like"/>
    <property type="match status" value="1"/>
</dbReference>
<organism evidence="3 4">
    <name type="scientific">Corynebacterium otitidis ATCC 51513</name>
    <dbReference type="NCBI Taxonomy" id="883169"/>
    <lineage>
        <taxon>Bacteria</taxon>
        <taxon>Bacillati</taxon>
        <taxon>Actinomycetota</taxon>
        <taxon>Actinomycetes</taxon>
        <taxon>Mycobacteriales</taxon>
        <taxon>Corynebacteriaceae</taxon>
        <taxon>Corynebacterium</taxon>
    </lineage>
</organism>
<keyword evidence="4" id="KW-1185">Reference proteome</keyword>
<accession>K0YGM6</accession>
<dbReference type="STRING" id="29321.AAV33_02650"/>
<dbReference type="GO" id="GO:0006552">
    <property type="term" value="P:L-leucine catabolic process"/>
    <property type="evidence" value="ECO:0007669"/>
    <property type="project" value="TreeGrafter"/>
</dbReference>
<dbReference type="InterPro" id="IPR037069">
    <property type="entry name" value="AcylCoA_DH/ox_N_sf"/>
</dbReference>
<dbReference type="Pfam" id="PF02771">
    <property type="entry name" value="Acyl-CoA_dh_N"/>
    <property type="match status" value="1"/>
</dbReference>
<feature type="region of interest" description="Disordered" evidence="1">
    <location>
        <begin position="250"/>
        <end position="270"/>
    </location>
</feature>
<comment type="caution">
    <text evidence="3">The sequence shown here is derived from an EMBL/GenBank/DDBJ whole genome shotgun (WGS) entry which is preliminary data.</text>
</comment>
<dbReference type="eggNOG" id="COG1960">
    <property type="taxonomic scope" value="Bacteria"/>
</dbReference>
<dbReference type="EMBL" id="AHAE01000036">
    <property type="protein sequence ID" value="EJZ82298.1"/>
    <property type="molecule type" value="Genomic_DNA"/>
</dbReference>
<evidence type="ECO:0000313" key="4">
    <source>
        <dbReference type="Proteomes" id="UP000006078"/>
    </source>
</evidence>
<feature type="domain" description="Acyl-CoA dehydrogenase/oxidase N-terminal" evidence="2">
    <location>
        <begin position="21"/>
        <end position="100"/>
    </location>
</feature>
<sequence length="270" mass="28902">MTTPMTTRSPWLGAADGKELAAAERAAQAVADELAADALERDRANRTPRREAEILKRSGLVDLIIPAEHGGGGGHWASALLAVRTIARVDSSIAQVLAYHYLNLASVGFSIPDDEARRSRWFRASAEGSWIWGDAVNPTDPDLSLRPLEGGGWLLEGTKRYAAGSAVGDALLVHARVAAGPAEGKVLALVLEHGRDGVEYLDDWDVLGQRLSSSNSVSFRGVRVAENDVLGPMTDEPFSTLLTPGPAARVRAPLLRDRRGGARRRAGDHH</sequence>
<protein>
    <recommendedName>
        <fullName evidence="2">Acyl-CoA dehydrogenase/oxidase N-terminal domain-containing protein</fullName>
    </recommendedName>
</protein>
<evidence type="ECO:0000313" key="3">
    <source>
        <dbReference type="EMBL" id="EJZ82298.1"/>
    </source>
</evidence>
<dbReference type="Gene3D" id="2.40.110.10">
    <property type="entry name" value="Butyryl-CoA Dehydrogenase, subunit A, domain 2"/>
    <property type="match status" value="1"/>
</dbReference>
<feature type="compositionally biased region" description="Basic residues" evidence="1">
    <location>
        <begin position="261"/>
        <end position="270"/>
    </location>
</feature>
<reference evidence="3 4" key="1">
    <citation type="submission" date="2012-08" db="EMBL/GenBank/DDBJ databases">
        <title>The Genome Sequence of Turicella otitidis ATCC 51513.</title>
        <authorList>
            <consortium name="The Broad Institute Genome Sequencing Platform"/>
            <person name="Earl A."/>
            <person name="Ward D."/>
            <person name="Feldgarden M."/>
            <person name="Gevers D."/>
            <person name="Huys G."/>
            <person name="Walker B."/>
            <person name="Young S.K."/>
            <person name="Zeng Q."/>
            <person name="Gargeya S."/>
            <person name="Fitzgerald M."/>
            <person name="Haas B."/>
            <person name="Abouelleil A."/>
            <person name="Alvarado L."/>
            <person name="Arachchi H.M."/>
            <person name="Berlin A.M."/>
            <person name="Chapman S.B."/>
            <person name="Goldberg J."/>
            <person name="Griggs A."/>
            <person name="Gujja S."/>
            <person name="Hansen M."/>
            <person name="Howarth C."/>
            <person name="Imamovic A."/>
            <person name="Larimer J."/>
            <person name="McCowen C."/>
            <person name="Montmayeur A."/>
            <person name="Murphy C."/>
            <person name="Neiman D."/>
            <person name="Pearson M."/>
            <person name="Priest M."/>
            <person name="Roberts A."/>
            <person name="Saif S."/>
            <person name="Shea T."/>
            <person name="Sisk P."/>
            <person name="Sykes S."/>
            <person name="Wortman J."/>
            <person name="Nusbaum C."/>
            <person name="Birren B."/>
        </authorList>
    </citation>
    <scope>NUCLEOTIDE SEQUENCE [LARGE SCALE GENOMIC DNA]</scope>
    <source>
        <strain evidence="3 4">ATCC 51513</strain>
    </source>
</reference>
<dbReference type="Gene3D" id="1.10.540.10">
    <property type="entry name" value="Acyl-CoA dehydrogenase/oxidase, N-terminal domain"/>
    <property type="match status" value="1"/>
</dbReference>
<dbReference type="HOGENOM" id="CLU_1030325_0_0_11"/>
<dbReference type="InterPro" id="IPR013786">
    <property type="entry name" value="AcylCoA_DH/ox_N"/>
</dbReference>
<gene>
    <name evidence="3" type="ORF">HMPREF9719_00819</name>
</gene>
<dbReference type="Proteomes" id="UP000006078">
    <property type="component" value="Unassembled WGS sequence"/>
</dbReference>
<proteinExistence type="predicted"/>
<dbReference type="RefSeq" id="WP_004600709.1">
    <property type="nucleotide sequence ID" value="NZ_HF541866.1"/>
</dbReference>
<dbReference type="PANTHER" id="PTHR43884">
    <property type="entry name" value="ACYL-COA DEHYDROGENASE"/>
    <property type="match status" value="1"/>
</dbReference>
<evidence type="ECO:0000259" key="2">
    <source>
        <dbReference type="Pfam" id="PF02771"/>
    </source>
</evidence>
<dbReference type="AlphaFoldDB" id="K0YGM6"/>
<name>K0YGM6_9CORY</name>
<dbReference type="InterPro" id="IPR009100">
    <property type="entry name" value="AcylCoA_DH/oxidase_NM_dom_sf"/>
</dbReference>
<dbReference type="InterPro" id="IPR046373">
    <property type="entry name" value="Acyl-CoA_Oxase/DH_mid-dom_sf"/>
</dbReference>
<dbReference type="PANTHER" id="PTHR43884:SF12">
    <property type="entry name" value="ISOVALERYL-COA DEHYDROGENASE, MITOCHONDRIAL-RELATED"/>
    <property type="match status" value="1"/>
</dbReference>
<dbReference type="GO" id="GO:0008470">
    <property type="term" value="F:3-methylbutanoyl-CoA dehydrogenase activity"/>
    <property type="evidence" value="ECO:0007669"/>
    <property type="project" value="TreeGrafter"/>
</dbReference>